<dbReference type="PROSITE" id="PS50089">
    <property type="entry name" value="ZF_RING_2"/>
    <property type="match status" value="1"/>
</dbReference>
<dbReference type="EMBL" id="KZ819283">
    <property type="protein sequence ID" value="PWO01168.1"/>
    <property type="molecule type" value="Genomic_DNA"/>
</dbReference>
<dbReference type="STRING" id="58919.A0A316ZHC1"/>
<feature type="compositionally biased region" description="Low complexity" evidence="5">
    <location>
        <begin position="429"/>
        <end position="445"/>
    </location>
</feature>
<dbReference type="GO" id="GO:0097505">
    <property type="term" value="C:Rad6-Rad18 complex"/>
    <property type="evidence" value="ECO:0007669"/>
    <property type="project" value="TreeGrafter"/>
</dbReference>
<feature type="compositionally biased region" description="Basic and acidic residues" evidence="5">
    <location>
        <begin position="369"/>
        <end position="378"/>
    </location>
</feature>
<feature type="domain" description="RING-type" evidence="6">
    <location>
        <begin position="38"/>
        <end position="81"/>
    </location>
</feature>
<dbReference type="InterPro" id="IPR001841">
    <property type="entry name" value="Znf_RING"/>
</dbReference>
<dbReference type="InterPro" id="IPR013083">
    <property type="entry name" value="Znf_RING/FYVE/PHD"/>
</dbReference>
<dbReference type="GO" id="GO:0008270">
    <property type="term" value="F:zinc ion binding"/>
    <property type="evidence" value="ECO:0007669"/>
    <property type="project" value="UniProtKB-KW"/>
</dbReference>
<name>A0A316ZHC1_9BASI</name>
<evidence type="ECO:0000256" key="2">
    <source>
        <dbReference type="ARBA" id="ARBA00022771"/>
    </source>
</evidence>
<feature type="region of interest" description="Disordered" evidence="5">
    <location>
        <begin position="263"/>
        <end position="300"/>
    </location>
</feature>
<dbReference type="PROSITE" id="PS00518">
    <property type="entry name" value="ZF_RING_1"/>
    <property type="match status" value="1"/>
</dbReference>
<feature type="region of interest" description="Disordered" evidence="5">
    <location>
        <begin position="118"/>
        <end position="186"/>
    </location>
</feature>
<dbReference type="GO" id="GO:0006301">
    <property type="term" value="P:DNA damage tolerance"/>
    <property type="evidence" value="ECO:0007669"/>
    <property type="project" value="InterPro"/>
</dbReference>
<keyword evidence="8" id="KW-1185">Reference proteome</keyword>
<evidence type="ECO:0000256" key="3">
    <source>
        <dbReference type="ARBA" id="ARBA00022833"/>
    </source>
</evidence>
<dbReference type="InterPro" id="IPR039577">
    <property type="entry name" value="Rad18"/>
</dbReference>
<evidence type="ECO:0000313" key="7">
    <source>
        <dbReference type="EMBL" id="PWO01168.1"/>
    </source>
</evidence>
<dbReference type="GO" id="GO:0003697">
    <property type="term" value="F:single-stranded DNA binding"/>
    <property type="evidence" value="ECO:0007669"/>
    <property type="project" value="InterPro"/>
</dbReference>
<evidence type="ECO:0000256" key="5">
    <source>
        <dbReference type="SAM" id="MobiDB-lite"/>
    </source>
</evidence>
<dbReference type="GO" id="GO:0061630">
    <property type="term" value="F:ubiquitin protein ligase activity"/>
    <property type="evidence" value="ECO:0007669"/>
    <property type="project" value="InterPro"/>
</dbReference>
<dbReference type="GO" id="GO:0005634">
    <property type="term" value="C:nucleus"/>
    <property type="evidence" value="ECO:0007669"/>
    <property type="project" value="TreeGrafter"/>
</dbReference>
<dbReference type="PANTHER" id="PTHR14134">
    <property type="entry name" value="E3 UBIQUITIN-PROTEIN LIGASE RAD18"/>
    <property type="match status" value="1"/>
</dbReference>
<evidence type="ECO:0000313" key="8">
    <source>
        <dbReference type="Proteomes" id="UP000245946"/>
    </source>
</evidence>
<evidence type="ECO:0000259" key="6">
    <source>
        <dbReference type="PROSITE" id="PS50089"/>
    </source>
</evidence>
<dbReference type="OrthoDB" id="9049620at2759"/>
<dbReference type="GeneID" id="37272414"/>
<dbReference type="SMART" id="SM00184">
    <property type="entry name" value="RING"/>
    <property type="match status" value="1"/>
</dbReference>
<feature type="compositionally biased region" description="Low complexity" evidence="5">
    <location>
        <begin position="161"/>
        <end position="170"/>
    </location>
</feature>
<dbReference type="AlphaFoldDB" id="A0A316ZHC1"/>
<keyword evidence="1" id="KW-0479">Metal-binding</keyword>
<dbReference type="PANTHER" id="PTHR14134:SF2">
    <property type="entry name" value="E3 UBIQUITIN-PROTEIN LIGASE RAD18"/>
    <property type="match status" value="1"/>
</dbReference>
<feature type="region of interest" description="Disordered" evidence="5">
    <location>
        <begin position="369"/>
        <end position="455"/>
    </location>
</feature>
<dbReference type="Pfam" id="PF13923">
    <property type="entry name" value="zf-C3HC4_2"/>
    <property type="match status" value="1"/>
</dbReference>
<evidence type="ECO:0000256" key="1">
    <source>
        <dbReference type="ARBA" id="ARBA00022723"/>
    </source>
</evidence>
<dbReference type="RefSeq" id="XP_025601446.1">
    <property type="nucleotide sequence ID" value="XM_025744870.1"/>
</dbReference>
<feature type="compositionally biased region" description="Low complexity" evidence="5">
    <location>
        <begin position="118"/>
        <end position="131"/>
    </location>
</feature>
<accession>A0A316ZHC1</accession>
<evidence type="ECO:0000256" key="4">
    <source>
        <dbReference type="PROSITE-ProRule" id="PRU00175"/>
    </source>
</evidence>
<keyword evidence="3" id="KW-0862">Zinc</keyword>
<dbReference type="InterPro" id="IPR017907">
    <property type="entry name" value="Znf_RING_CS"/>
</dbReference>
<dbReference type="GO" id="GO:0006513">
    <property type="term" value="P:protein monoubiquitination"/>
    <property type="evidence" value="ECO:0007669"/>
    <property type="project" value="InterPro"/>
</dbReference>
<proteinExistence type="predicted"/>
<feature type="compositionally biased region" description="Low complexity" evidence="5">
    <location>
        <begin position="282"/>
        <end position="296"/>
    </location>
</feature>
<gene>
    <name evidence="7" type="ORF">FA09DRAFT_357768</name>
</gene>
<sequence>MASLLDGARTWDLASVDDPSDWEAPFEYLRPLDASLRCEICMAIYTAPVSMKECGHVFCSSCVRTCINQAGGKGNECPTCRTKAFDSHLQPHTALEAAAESWKAARAKLFELQRSGPGAASGSSAAAASGSTSPLRQVRKRKARGDSPGFSEEASTPTGNAGESSRGSRAASRRASARLGGGAESPLVIDSDGDYCYSPSTSKSPAKRQVGAARSPVKNAAVYNGNPSPKDTFACPICEHQFTQVALDRHLEKGCVPGRGPPTAAESGLAAAGGGPGNNWLSKGGSKPGSTAASAKSSKKLTRSNYGLLTEKQLKEQLLEHKLAVTGARERMTERLRQWVNLFNANLDASEKNRKSLWSLQRDLQEWERGQDAAERSKSKGGALPEKKAKTWASDNSDQFAQLIAQARVSNQQNKQAHRSAPDDDAEGSKSGAAGAPAAVANGEDSQNLYGDLSGDEAMLASGQFEGLDS</sequence>
<dbReference type="SUPFAM" id="SSF57850">
    <property type="entry name" value="RING/U-box"/>
    <property type="match status" value="1"/>
</dbReference>
<organism evidence="7 8">
    <name type="scientific">Tilletiopsis washingtonensis</name>
    <dbReference type="NCBI Taxonomy" id="58919"/>
    <lineage>
        <taxon>Eukaryota</taxon>
        <taxon>Fungi</taxon>
        <taxon>Dikarya</taxon>
        <taxon>Basidiomycota</taxon>
        <taxon>Ustilaginomycotina</taxon>
        <taxon>Exobasidiomycetes</taxon>
        <taxon>Entylomatales</taxon>
        <taxon>Entylomatales incertae sedis</taxon>
        <taxon>Tilletiopsis</taxon>
    </lineage>
</organism>
<dbReference type="Gene3D" id="3.30.40.10">
    <property type="entry name" value="Zinc/RING finger domain, C3HC4 (zinc finger)"/>
    <property type="match status" value="1"/>
</dbReference>
<reference evidence="7 8" key="1">
    <citation type="journal article" date="2018" name="Mol. Biol. Evol.">
        <title>Broad Genomic Sampling Reveals a Smut Pathogenic Ancestry of the Fungal Clade Ustilaginomycotina.</title>
        <authorList>
            <person name="Kijpornyongpan T."/>
            <person name="Mondo S.J."/>
            <person name="Barry K."/>
            <person name="Sandor L."/>
            <person name="Lee J."/>
            <person name="Lipzen A."/>
            <person name="Pangilinan J."/>
            <person name="LaButti K."/>
            <person name="Hainaut M."/>
            <person name="Henrissat B."/>
            <person name="Grigoriev I.V."/>
            <person name="Spatafora J.W."/>
            <person name="Aime M.C."/>
        </authorList>
    </citation>
    <scope>NUCLEOTIDE SEQUENCE [LARGE SCALE GENOMIC DNA]</scope>
    <source>
        <strain evidence="7 8">MCA 4186</strain>
    </source>
</reference>
<dbReference type="Proteomes" id="UP000245946">
    <property type="component" value="Unassembled WGS sequence"/>
</dbReference>
<protein>
    <recommendedName>
        <fullName evidence="6">RING-type domain-containing protein</fullName>
    </recommendedName>
</protein>
<keyword evidence="2 4" id="KW-0863">Zinc-finger</keyword>